<proteinExistence type="predicted"/>
<reference evidence="1 2" key="1">
    <citation type="journal article" date="2022" name="Nat. Genet.">
        <title>Improved pea reference genome and pan-genome highlight genomic features and evolutionary characteristics.</title>
        <authorList>
            <person name="Yang T."/>
            <person name="Liu R."/>
            <person name="Luo Y."/>
            <person name="Hu S."/>
            <person name="Wang D."/>
            <person name="Wang C."/>
            <person name="Pandey M.K."/>
            <person name="Ge S."/>
            <person name="Xu Q."/>
            <person name="Li N."/>
            <person name="Li G."/>
            <person name="Huang Y."/>
            <person name="Saxena R.K."/>
            <person name="Ji Y."/>
            <person name="Li M."/>
            <person name="Yan X."/>
            <person name="He Y."/>
            <person name="Liu Y."/>
            <person name="Wang X."/>
            <person name="Xiang C."/>
            <person name="Varshney R.K."/>
            <person name="Ding H."/>
            <person name="Gao S."/>
            <person name="Zong X."/>
        </authorList>
    </citation>
    <scope>NUCLEOTIDE SEQUENCE [LARGE SCALE GENOMIC DNA]</scope>
    <source>
        <strain evidence="1 2">cv. Zhongwan 6</strain>
    </source>
</reference>
<dbReference type="Gramene" id="Psat01G0360900-T1">
    <property type="protein sequence ID" value="KAI5445431.1"/>
    <property type="gene ID" value="KIW84_013609"/>
</dbReference>
<sequence length="143" mass="16256">MFSFLDLVVEEGIKEMNILNFVVANEGSVDVEVMALKRGLTSKRMFRRNSLLGLNLVEGWVDKVFNMKKGVKSNFEERFQESVARSLSLSGLPFPMLDEVDIGLLEAPFLLEDLKTVMLEGYGDKSLRRYGFNLIFLRLIGTL</sequence>
<comment type="caution">
    <text evidence="1">The sequence shown here is derived from an EMBL/GenBank/DDBJ whole genome shotgun (WGS) entry which is preliminary data.</text>
</comment>
<protein>
    <submittedName>
        <fullName evidence="1">Uncharacterized protein</fullName>
    </submittedName>
</protein>
<dbReference type="EMBL" id="JAMSHJ010000001">
    <property type="protein sequence ID" value="KAI5445431.1"/>
    <property type="molecule type" value="Genomic_DNA"/>
</dbReference>
<dbReference type="AlphaFoldDB" id="A0A9D5BKY0"/>
<keyword evidence="2" id="KW-1185">Reference proteome</keyword>
<dbReference type="Proteomes" id="UP001058974">
    <property type="component" value="Chromosome 1"/>
</dbReference>
<name>A0A9D5BKY0_PEA</name>
<gene>
    <name evidence="1" type="ORF">KIW84_013609</name>
</gene>
<evidence type="ECO:0000313" key="2">
    <source>
        <dbReference type="Proteomes" id="UP001058974"/>
    </source>
</evidence>
<evidence type="ECO:0000313" key="1">
    <source>
        <dbReference type="EMBL" id="KAI5445431.1"/>
    </source>
</evidence>
<organism evidence="1 2">
    <name type="scientific">Pisum sativum</name>
    <name type="common">Garden pea</name>
    <name type="synonym">Lathyrus oleraceus</name>
    <dbReference type="NCBI Taxonomy" id="3888"/>
    <lineage>
        <taxon>Eukaryota</taxon>
        <taxon>Viridiplantae</taxon>
        <taxon>Streptophyta</taxon>
        <taxon>Embryophyta</taxon>
        <taxon>Tracheophyta</taxon>
        <taxon>Spermatophyta</taxon>
        <taxon>Magnoliopsida</taxon>
        <taxon>eudicotyledons</taxon>
        <taxon>Gunneridae</taxon>
        <taxon>Pentapetalae</taxon>
        <taxon>rosids</taxon>
        <taxon>fabids</taxon>
        <taxon>Fabales</taxon>
        <taxon>Fabaceae</taxon>
        <taxon>Papilionoideae</taxon>
        <taxon>50 kb inversion clade</taxon>
        <taxon>NPAAA clade</taxon>
        <taxon>Hologalegina</taxon>
        <taxon>IRL clade</taxon>
        <taxon>Fabeae</taxon>
        <taxon>Lathyrus</taxon>
    </lineage>
</organism>
<accession>A0A9D5BKY0</accession>